<evidence type="ECO:0000256" key="2">
    <source>
        <dbReference type="ARBA" id="ARBA00008420"/>
    </source>
</evidence>
<protein>
    <recommendedName>
        <fullName evidence="3 9">Gluconokinase</fullName>
        <ecNumber evidence="3 9">2.7.1.12</ecNumber>
    </recommendedName>
</protein>
<dbReference type="RefSeq" id="WP_184710246.1">
    <property type="nucleotide sequence ID" value="NZ_JACHKZ010000024.1"/>
</dbReference>
<evidence type="ECO:0000256" key="4">
    <source>
        <dbReference type="ARBA" id="ARBA00022679"/>
    </source>
</evidence>
<dbReference type="SUPFAM" id="SSF52540">
    <property type="entry name" value="P-loop containing nucleoside triphosphate hydrolases"/>
    <property type="match status" value="1"/>
</dbReference>
<dbReference type="CDD" id="cd02021">
    <property type="entry name" value="GntK"/>
    <property type="match status" value="1"/>
</dbReference>
<keyword evidence="4 9" id="KW-0808">Transferase</keyword>
<dbReference type="PANTHER" id="PTHR43442">
    <property type="entry name" value="GLUCONOKINASE-RELATED"/>
    <property type="match status" value="1"/>
</dbReference>
<evidence type="ECO:0000256" key="1">
    <source>
        <dbReference type="ARBA" id="ARBA00004761"/>
    </source>
</evidence>
<gene>
    <name evidence="10" type="ORF">HNP33_003303</name>
</gene>
<dbReference type="InterPro" id="IPR031322">
    <property type="entry name" value="Shikimate/glucono_kinase"/>
</dbReference>
<dbReference type="Proteomes" id="UP000562492">
    <property type="component" value="Unassembled WGS sequence"/>
</dbReference>
<dbReference type="InterPro" id="IPR027417">
    <property type="entry name" value="P-loop_NTPase"/>
</dbReference>
<dbReference type="Gene3D" id="3.40.50.300">
    <property type="entry name" value="P-loop containing nucleotide triphosphate hydrolases"/>
    <property type="match status" value="1"/>
</dbReference>
<proteinExistence type="inferred from homology"/>
<name>A0ABR6RJJ8_9BURK</name>
<evidence type="ECO:0000256" key="9">
    <source>
        <dbReference type="RuleBase" id="RU363066"/>
    </source>
</evidence>
<reference evidence="10 11" key="1">
    <citation type="submission" date="2020-08" db="EMBL/GenBank/DDBJ databases">
        <title>Functional genomics of gut bacteria from endangered species of beetles.</title>
        <authorList>
            <person name="Carlos-Shanley C."/>
        </authorList>
    </citation>
    <scope>NUCLEOTIDE SEQUENCE [LARGE SCALE GENOMIC DNA]</scope>
    <source>
        <strain evidence="10 11">S00124</strain>
    </source>
</reference>
<evidence type="ECO:0000256" key="7">
    <source>
        <dbReference type="ARBA" id="ARBA00022840"/>
    </source>
</evidence>
<dbReference type="PANTHER" id="PTHR43442:SF3">
    <property type="entry name" value="GLUCONOKINASE-RELATED"/>
    <property type="match status" value="1"/>
</dbReference>
<dbReference type="InterPro" id="IPR006001">
    <property type="entry name" value="Therm_gnt_kin"/>
</dbReference>
<dbReference type="Pfam" id="PF01202">
    <property type="entry name" value="SKI"/>
    <property type="match status" value="1"/>
</dbReference>
<evidence type="ECO:0000256" key="5">
    <source>
        <dbReference type="ARBA" id="ARBA00022741"/>
    </source>
</evidence>
<comment type="pathway">
    <text evidence="1">Carbohydrate acid metabolism.</text>
</comment>
<comment type="similarity">
    <text evidence="2 9">Belongs to the gluconokinase GntK/GntV family.</text>
</comment>
<sequence>MTENTISAPIHPLALVVMGVSGCGKSSAGEAIARQLGWQLVEGDTYHAPESVAKMAAGIALTDADREGWLARLAALLAAADAQHGVVLTCSALKRKYRDQLRAAQPRLGFVFLDLNYETALARVQTRGGHFFSPQLVANQFATLQDPRAEPDVLTLQATEPLAEIALATQQWVNAMPLARQ</sequence>
<evidence type="ECO:0000256" key="3">
    <source>
        <dbReference type="ARBA" id="ARBA00012054"/>
    </source>
</evidence>
<keyword evidence="7 9" id="KW-0067">ATP-binding</keyword>
<comment type="caution">
    <text evidence="10">The sequence shown here is derived from an EMBL/GenBank/DDBJ whole genome shotgun (WGS) entry which is preliminary data.</text>
</comment>
<dbReference type="GO" id="GO:0046316">
    <property type="term" value="F:gluconokinase activity"/>
    <property type="evidence" value="ECO:0007669"/>
    <property type="project" value="UniProtKB-EC"/>
</dbReference>
<keyword evidence="6 9" id="KW-0418">Kinase</keyword>
<dbReference type="EMBL" id="JACHKZ010000024">
    <property type="protein sequence ID" value="MBB6579193.1"/>
    <property type="molecule type" value="Genomic_DNA"/>
</dbReference>
<dbReference type="EC" id="2.7.1.12" evidence="3 9"/>
<dbReference type="NCBIfam" id="TIGR01313">
    <property type="entry name" value="therm_gnt_kin"/>
    <property type="match status" value="1"/>
</dbReference>
<evidence type="ECO:0000313" key="10">
    <source>
        <dbReference type="EMBL" id="MBB6579193.1"/>
    </source>
</evidence>
<evidence type="ECO:0000256" key="8">
    <source>
        <dbReference type="ARBA" id="ARBA00048090"/>
    </source>
</evidence>
<organism evidence="10 11">
    <name type="scientific">Comamonas odontotermitis</name>
    <dbReference type="NCBI Taxonomy" id="379895"/>
    <lineage>
        <taxon>Bacteria</taxon>
        <taxon>Pseudomonadati</taxon>
        <taxon>Pseudomonadota</taxon>
        <taxon>Betaproteobacteria</taxon>
        <taxon>Burkholderiales</taxon>
        <taxon>Comamonadaceae</taxon>
        <taxon>Comamonas</taxon>
    </lineage>
</organism>
<accession>A0ABR6RJJ8</accession>
<evidence type="ECO:0000313" key="11">
    <source>
        <dbReference type="Proteomes" id="UP000562492"/>
    </source>
</evidence>
<evidence type="ECO:0000256" key="6">
    <source>
        <dbReference type="ARBA" id="ARBA00022777"/>
    </source>
</evidence>
<keyword evidence="5 9" id="KW-0547">Nucleotide-binding</keyword>
<keyword evidence="11" id="KW-1185">Reference proteome</keyword>
<comment type="catalytic activity">
    <reaction evidence="8 9">
        <text>D-gluconate + ATP = 6-phospho-D-gluconate + ADP + H(+)</text>
        <dbReference type="Rhea" id="RHEA:19433"/>
        <dbReference type="ChEBI" id="CHEBI:15378"/>
        <dbReference type="ChEBI" id="CHEBI:18391"/>
        <dbReference type="ChEBI" id="CHEBI:30616"/>
        <dbReference type="ChEBI" id="CHEBI:58759"/>
        <dbReference type="ChEBI" id="CHEBI:456216"/>
        <dbReference type="EC" id="2.7.1.12"/>
    </reaction>
</comment>